<dbReference type="Proteomes" id="UP000000939">
    <property type="component" value="Chromosome"/>
</dbReference>
<dbReference type="SUPFAM" id="SSF56112">
    <property type="entry name" value="Protein kinase-like (PK-like)"/>
    <property type="match status" value="1"/>
</dbReference>
<keyword evidence="2" id="KW-0808">Transferase</keyword>
<feature type="domain" description="Aminoglycoside phosphotransferase" evidence="1">
    <location>
        <begin position="24"/>
        <end position="206"/>
    </location>
</feature>
<dbReference type="RefSeq" id="WP_013135640.1">
    <property type="nucleotide sequence ID" value="NC_014166.1"/>
</dbReference>
<accession>D5V1R1</accession>
<dbReference type="HOGENOM" id="CLU_1045552_0_0_7"/>
<reference evidence="2 3" key="1">
    <citation type="journal article" date="2010" name="Stand. Genomic Sci.">
        <title>Complete genome sequence of Arcobacter nitrofigilis type strain (CI).</title>
        <authorList>
            <person name="Pati A."/>
            <person name="Gronow S."/>
            <person name="Lapidus A."/>
            <person name="Copeland A."/>
            <person name="Glavina Del Rio T."/>
            <person name="Nolan M."/>
            <person name="Lucas S."/>
            <person name="Tice H."/>
            <person name="Cheng J.F."/>
            <person name="Han C."/>
            <person name="Chertkov O."/>
            <person name="Bruce D."/>
            <person name="Tapia R."/>
            <person name="Goodwin L."/>
            <person name="Pitluck S."/>
            <person name="Liolios K."/>
            <person name="Ivanova N."/>
            <person name="Mavromatis K."/>
            <person name="Chen A."/>
            <person name="Palaniappan K."/>
            <person name="Land M."/>
            <person name="Hauser L."/>
            <person name="Chang Y.J."/>
            <person name="Jeffries C.D."/>
            <person name="Detter J.C."/>
            <person name="Rohde M."/>
            <person name="Goker M."/>
            <person name="Bristow J."/>
            <person name="Eisen J.A."/>
            <person name="Markowitz V."/>
            <person name="Hugenholtz P."/>
            <person name="Klenk H.P."/>
            <person name="Kyrpides N.C."/>
        </authorList>
    </citation>
    <scope>NUCLEOTIDE SEQUENCE [LARGE SCALE GENOMIC DNA]</scope>
    <source>
        <strain evidence="3">ATCC 33309 / DSM 7299 / CCUG 15893 / LMG 7604 / NCTC 12251 / CI</strain>
    </source>
</reference>
<dbReference type="AlphaFoldDB" id="D5V1R1"/>
<keyword evidence="3" id="KW-1185">Reference proteome</keyword>
<evidence type="ECO:0000259" key="1">
    <source>
        <dbReference type="Pfam" id="PF01636"/>
    </source>
</evidence>
<evidence type="ECO:0000313" key="3">
    <source>
        <dbReference type="Proteomes" id="UP000000939"/>
    </source>
</evidence>
<dbReference type="InterPro" id="IPR002575">
    <property type="entry name" value="Aminoglycoside_PTrfase"/>
</dbReference>
<dbReference type="Gene3D" id="3.90.1200.10">
    <property type="match status" value="1"/>
</dbReference>
<dbReference type="KEGG" id="ant:Arnit_1841"/>
<organism evidence="2 3">
    <name type="scientific">Arcobacter nitrofigilis (strain ATCC 33309 / DSM 7299 / CCUG 15893 / LMG 7604 / NCTC 12251 / CI)</name>
    <name type="common">Campylobacter nitrofigilis</name>
    <dbReference type="NCBI Taxonomy" id="572480"/>
    <lineage>
        <taxon>Bacteria</taxon>
        <taxon>Pseudomonadati</taxon>
        <taxon>Campylobacterota</taxon>
        <taxon>Epsilonproteobacteria</taxon>
        <taxon>Campylobacterales</taxon>
        <taxon>Arcobacteraceae</taxon>
        <taxon>Arcobacter</taxon>
    </lineage>
</organism>
<dbReference type="EMBL" id="CP001999">
    <property type="protein sequence ID" value="ADG93495.1"/>
    <property type="molecule type" value="Genomic_DNA"/>
</dbReference>
<dbReference type="STRING" id="572480.Arnit_1841"/>
<dbReference type="Pfam" id="PF01636">
    <property type="entry name" value="APH"/>
    <property type="match status" value="1"/>
</dbReference>
<dbReference type="GO" id="GO:0016740">
    <property type="term" value="F:transferase activity"/>
    <property type="evidence" value="ECO:0007669"/>
    <property type="project" value="UniProtKB-KW"/>
</dbReference>
<name>D5V1R1_ARCNC</name>
<gene>
    <name evidence="2" type="ordered locus">Arnit_1841</name>
</gene>
<protein>
    <submittedName>
        <fullName evidence="2">Aminoglycoside phosphotransferase</fullName>
    </submittedName>
</protein>
<evidence type="ECO:0000313" key="2">
    <source>
        <dbReference type="EMBL" id="ADG93495.1"/>
    </source>
</evidence>
<dbReference type="eggNOG" id="COG2334">
    <property type="taxonomic scope" value="Bacteria"/>
</dbReference>
<proteinExistence type="predicted"/>
<sequence length="260" mass="30300">MGVKTKLFYEDIKPFFDIKSLQETKNGESHTVYILDNDYILKIYEEENLFNIDAEIELLNYTKKLCVPKVIKDDIFIKGKRGLVFSKAKGESVVEFVKSTHLEQIGQFLNSFHKMTKNKKHDNLSAFGKSQLKVMIEKTCNKAFKDEFDCLKIELKNDGIIHGDLFLDNATFCGDKLTCVFDFSDACEGDFIFDLAVVALSWCSNKEEINILLKAYDKEIKLDDFIIYLRYASLYYCVKRHLTNRDYDNIIFKNKFIDLI</sequence>
<dbReference type="InterPro" id="IPR011009">
    <property type="entry name" value="Kinase-like_dom_sf"/>
</dbReference>